<dbReference type="GO" id="GO:0031119">
    <property type="term" value="P:tRNA pseudouridine synthesis"/>
    <property type="evidence" value="ECO:0007669"/>
    <property type="project" value="UniProtKB-UniRule"/>
</dbReference>
<dbReference type="InterPro" id="IPR020103">
    <property type="entry name" value="PsdUridine_synth_cat_dom_sf"/>
</dbReference>
<dbReference type="GO" id="GO:0003723">
    <property type="term" value="F:RNA binding"/>
    <property type="evidence" value="ECO:0007669"/>
    <property type="project" value="InterPro"/>
</dbReference>
<evidence type="ECO:0000256" key="4">
    <source>
        <dbReference type="HAMAP-Rule" id="MF_00171"/>
    </source>
</evidence>
<evidence type="ECO:0000256" key="6">
    <source>
        <dbReference type="PIRSR" id="PIRSR001430-2"/>
    </source>
</evidence>
<dbReference type="InterPro" id="IPR020094">
    <property type="entry name" value="TruA/RsuA/RluB/E/F_N"/>
</dbReference>
<reference evidence="9 10" key="1">
    <citation type="journal article" date="2011" name="Stand. Genomic Sci.">
        <title>Complete genome sequence of Desulfobulbus propionicus type strain (1pr3).</title>
        <authorList>
            <person name="Pagani I."/>
            <person name="Lapidus A."/>
            <person name="Nolan M."/>
            <person name="Lucas S."/>
            <person name="Hammon N."/>
            <person name="Deshpande S."/>
            <person name="Cheng J.F."/>
            <person name="Chertkov O."/>
            <person name="Davenport K."/>
            <person name="Tapia R."/>
            <person name="Han C."/>
            <person name="Goodwin L."/>
            <person name="Pitluck S."/>
            <person name="Liolios K."/>
            <person name="Mavromatis K."/>
            <person name="Ivanova N."/>
            <person name="Mikhailova N."/>
            <person name="Pati A."/>
            <person name="Chen A."/>
            <person name="Palaniappan K."/>
            <person name="Land M."/>
            <person name="Hauser L."/>
            <person name="Chang Y.J."/>
            <person name="Jeffries C.D."/>
            <person name="Detter J.C."/>
            <person name="Brambilla E."/>
            <person name="Kannan K.P."/>
            <person name="Djao O.D."/>
            <person name="Rohde M."/>
            <person name="Pukall R."/>
            <person name="Spring S."/>
            <person name="Goker M."/>
            <person name="Sikorski J."/>
            <person name="Woyke T."/>
            <person name="Bristow J."/>
            <person name="Eisen J.A."/>
            <person name="Markowitz V."/>
            <person name="Hugenholtz P."/>
            <person name="Kyrpides N.C."/>
            <person name="Klenk H.P."/>
        </authorList>
    </citation>
    <scope>NUCLEOTIDE SEQUENCE [LARGE SCALE GENOMIC DNA]</scope>
    <source>
        <strain evidence="10">ATCC 33891 / DSM 2032 / 1pr3</strain>
    </source>
</reference>
<dbReference type="EC" id="5.4.99.12" evidence="4"/>
<comment type="subunit">
    <text evidence="4">Homodimer.</text>
</comment>
<comment type="similarity">
    <text evidence="1 4 7">Belongs to the tRNA pseudouridine synthase TruA family.</text>
</comment>
<dbReference type="AlphaFoldDB" id="A0A7U3YKM9"/>
<dbReference type="KEGG" id="dpr:Despr_0945"/>
<gene>
    <name evidence="4" type="primary">truA</name>
    <name evidence="9" type="ordered locus">Despr_0945</name>
</gene>
<name>A0A7U3YKM9_DESPD</name>
<keyword evidence="10" id="KW-1185">Reference proteome</keyword>
<evidence type="ECO:0000256" key="2">
    <source>
        <dbReference type="ARBA" id="ARBA00022694"/>
    </source>
</evidence>
<dbReference type="NCBIfam" id="TIGR00071">
    <property type="entry name" value="hisT_truA"/>
    <property type="match status" value="1"/>
</dbReference>
<dbReference type="SUPFAM" id="SSF55120">
    <property type="entry name" value="Pseudouridine synthase"/>
    <property type="match status" value="1"/>
</dbReference>
<feature type="binding site" evidence="4 6">
    <location>
        <position position="112"/>
    </location>
    <ligand>
        <name>substrate</name>
    </ligand>
</feature>
<keyword evidence="2 4" id="KW-0819">tRNA processing</keyword>
<dbReference type="InterPro" id="IPR001406">
    <property type="entry name" value="PsdUridine_synth_TruA"/>
</dbReference>
<dbReference type="Pfam" id="PF01416">
    <property type="entry name" value="PseudoU_synth_1"/>
    <property type="match status" value="2"/>
</dbReference>
<feature type="domain" description="Pseudouridine synthase I TruA alpha/beta" evidence="8">
    <location>
        <begin position="9"/>
        <end position="105"/>
    </location>
</feature>
<dbReference type="InterPro" id="IPR020095">
    <property type="entry name" value="PsdUridine_synth_TruA_C"/>
</dbReference>
<dbReference type="CDD" id="cd02570">
    <property type="entry name" value="PseudoU_synth_EcTruA"/>
    <property type="match status" value="1"/>
</dbReference>
<comment type="function">
    <text evidence="4">Formation of pseudouridine at positions 38, 39 and 40 in the anticodon stem and loop of transfer RNAs.</text>
</comment>
<dbReference type="InterPro" id="IPR020097">
    <property type="entry name" value="PsdUridine_synth_TruA_a/b_dom"/>
</dbReference>
<organism evidence="9 10">
    <name type="scientific">Desulfobulbus propionicus (strain ATCC 33891 / DSM 2032 / VKM B-1956 / 1pr3)</name>
    <dbReference type="NCBI Taxonomy" id="577650"/>
    <lineage>
        <taxon>Bacteria</taxon>
        <taxon>Pseudomonadati</taxon>
        <taxon>Thermodesulfobacteriota</taxon>
        <taxon>Desulfobulbia</taxon>
        <taxon>Desulfobulbales</taxon>
        <taxon>Desulfobulbaceae</taxon>
        <taxon>Desulfobulbus</taxon>
    </lineage>
</organism>
<dbReference type="Gene3D" id="3.30.70.660">
    <property type="entry name" value="Pseudouridine synthase I, catalytic domain, C-terminal subdomain"/>
    <property type="match status" value="1"/>
</dbReference>
<dbReference type="Gene3D" id="3.30.70.580">
    <property type="entry name" value="Pseudouridine synthase I, catalytic domain, N-terminal subdomain"/>
    <property type="match status" value="1"/>
</dbReference>
<accession>A0A7U3YKM9</accession>
<sequence>MLRTIRLLIAYDGGNYCGWQRQRQGEATIQEELEQRLSHLCEEPITLHGAGRTDAGVHALGMVAHFHTRAAIPVVAFFKGLNALLPPDIRILAAEEASATFHSRFSALGKTYRYDFFTGAVQCPSTRLHRAHFPGPFDPKRLRTALTQLVGRHDFSSFERSGSRDKTAIDGRGAVRTLYEIRCSPRLGCEDFWSLHVTGDGFLRQMVRILAGTLIEIGHGKRPEEAIAAILAARDRTQAGLTAPACGLFLERLYYPFPLFNQNPVLPCSPPAIP</sequence>
<dbReference type="RefSeq" id="WP_015723663.1">
    <property type="nucleotide sequence ID" value="NC_014972.1"/>
</dbReference>
<protein>
    <recommendedName>
        <fullName evidence="4">tRNA pseudouridine synthase A</fullName>
        <ecNumber evidence="4">5.4.99.12</ecNumber>
    </recommendedName>
    <alternativeName>
        <fullName evidence="4">tRNA pseudouridine(38-40) synthase</fullName>
    </alternativeName>
    <alternativeName>
        <fullName evidence="4">tRNA pseudouridylate synthase I</fullName>
    </alternativeName>
    <alternativeName>
        <fullName evidence="4">tRNA-uridine isomerase I</fullName>
    </alternativeName>
</protein>
<comment type="catalytic activity">
    <reaction evidence="4 7">
        <text>uridine(38/39/40) in tRNA = pseudouridine(38/39/40) in tRNA</text>
        <dbReference type="Rhea" id="RHEA:22376"/>
        <dbReference type="Rhea" id="RHEA-COMP:10085"/>
        <dbReference type="Rhea" id="RHEA-COMP:10087"/>
        <dbReference type="ChEBI" id="CHEBI:65314"/>
        <dbReference type="ChEBI" id="CHEBI:65315"/>
        <dbReference type="EC" id="5.4.99.12"/>
    </reaction>
</comment>
<dbReference type="PANTHER" id="PTHR11142">
    <property type="entry name" value="PSEUDOURIDYLATE SYNTHASE"/>
    <property type="match status" value="1"/>
</dbReference>
<evidence type="ECO:0000256" key="3">
    <source>
        <dbReference type="ARBA" id="ARBA00023235"/>
    </source>
</evidence>
<evidence type="ECO:0000313" key="9">
    <source>
        <dbReference type="EMBL" id="ADW17119.1"/>
    </source>
</evidence>
<evidence type="ECO:0000256" key="7">
    <source>
        <dbReference type="RuleBase" id="RU003792"/>
    </source>
</evidence>
<evidence type="ECO:0000256" key="1">
    <source>
        <dbReference type="ARBA" id="ARBA00009375"/>
    </source>
</evidence>
<feature type="domain" description="Pseudouridine synthase I TruA alpha/beta" evidence="8">
    <location>
        <begin position="145"/>
        <end position="256"/>
    </location>
</feature>
<evidence type="ECO:0000259" key="8">
    <source>
        <dbReference type="Pfam" id="PF01416"/>
    </source>
</evidence>
<evidence type="ECO:0000313" key="10">
    <source>
        <dbReference type="Proteomes" id="UP000006365"/>
    </source>
</evidence>
<dbReference type="PANTHER" id="PTHR11142:SF0">
    <property type="entry name" value="TRNA PSEUDOURIDINE SYNTHASE-LIKE 1"/>
    <property type="match status" value="1"/>
</dbReference>
<dbReference type="HAMAP" id="MF_00171">
    <property type="entry name" value="TruA"/>
    <property type="match status" value="1"/>
</dbReference>
<proteinExistence type="inferred from homology"/>
<comment type="caution">
    <text evidence="4">Lacks conserved residue(s) required for the propagation of feature annotation.</text>
</comment>
<keyword evidence="3 4" id="KW-0413">Isomerase</keyword>
<dbReference type="FunFam" id="3.30.70.580:FF:000001">
    <property type="entry name" value="tRNA pseudouridine synthase A"/>
    <property type="match status" value="1"/>
</dbReference>
<dbReference type="EMBL" id="CP002364">
    <property type="protein sequence ID" value="ADW17119.1"/>
    <property type="molecule type" value="Genomic_DNA"/>
</dbReference>
<feature type="active site" description="Nucleophile" evidence="4 5">
    <location>
        <position position="54"/>
    </location>
</feature>
<dbReference type="PIRSF" id="PIRSF001430">
    <property type="entry name" value="tRNA_psdUrid_synth"/>
    <property type="match status" value="1"/>
</dbReference>
<dbReference type="Proteomes" id="UP000006365">
    <property type="component" value="Chromosome"/>
</dbReference>
<evidence type="ECO:0000256" key="5">
    <source>
        <dbReference type="PIRSR" id="PIRSR001430-1"/>
    </source>
</evidence>
<dbReference type="GO" id="GO:0160147">
    <property type="term" value="F:tRNA pseudouridine(38-40) synthase activity"/>
    <property type="evidence" value="ECO:0007669"/>
    <property type="project" value="UniProtKB-EC"/>
</dbReference>